<keyword evidence="2" id="KW-1185">Reference proteome</keyword>
<dbReference type="RefSeq" id="WP_097120106.1">
    <property type="nucleotide sequence ID" value="NZ_OCND01000001.1"/>
</dbReference>
<dbReference type="AlphaFoldDB" id="A0A286CWH2"/>
<dbReference type="InterPro" id="IPR018680">
    <property type="entry name" value="DUF2164"/>
</dbReference>
<proteinExistence type="predicted"/>
<evidence type="ECO:0000313" key="2">
    <source>
        <dbReference type="Proteomes" id="UP000219374"/>
    </source>
</evidence>
<gene>
    <name evidence="1" type="ORF">SAMN06296416_101304</name>
</gene>
<reference evidence="1 2" key="1">
    <citation type="submission" date="2017-09" db="EMBL/GenBank/DDBJ databases">
        <authorList>
            <person name="Ehlers B."/>
            <person name="Leendertz F.H."/>
        </authorList>
    </citation>
    <scope>NUCLEOTIDE SEQUENCE [LARGE SCALE GENOMIC DNA]</scope>
    <source>
        <strain evidence="1 2">CGMCC 1.10978</strain>
    </source>
</reference>
<dbReference type="OrthoDB" id="6629495at2"/>
<dbReference type="EMBL" id="OCND01000001">
    <property type="protein sequence ID" value="SOD50750.1"/>
    <property type="molecule type" value="Genomic_DNA"/>
</dbReference>
<dbReference type="Pfam" id="PF09932">
    <property type="entry name" value="DUF2164"/>
    <property type="match status" value="1"/>
</dbReference>
<protein>
    <submittedName>
        <fullName evidence="1">Uncharacterized conserved protein, DUF2164 family</fullName>
    </submittedName>
</protein>
<name>A0A286CWH2_9GAMM</name>
<sequence length="84" mass="10034">MENIKFTEDEKALIVRKIQLYFTEELKHEIGRFDAEFLLDFFSDEVGPYYYNRGLYDAQAILSSKLEDLGEAIYLLERPTEFRK</sequence>
<organism evidence="1 2">
    <name type="scientific">Pseudoxanthomonas wuyuanensis</name>
    <dbReference type="NCBI Taxonomy" id="1073196"/>
    <lineage>
        <taxon>Bacteria</taxon>
        <taxon>Pseudomonadati</taxon>
        <taxon>Pseudomonadota</taxon>
        <taxon>Gammaproteobacteria</taxon>
        <taxon>Lysobacterales</taxon>
        <taxon>Lysobacteraceae</taxon>
        <taxon>Pseudoxanthomonas</taxon>
    </lineage>
</organism>
<accession>A0A286CWH2</accession>
<dbReference type="Proteomes" id="UP000219374">
    <property type="component" value="Unassembled WGS sequence"/>
</dbReference>
<evidence type="ECO:0000313" key="1">
    <source>
        <dbReference type="EMBL" id="SOD50750.1"/>
    </source>
</evidence>